<dbReference type="InterPro" id="IPR055354">
    <property type="entry name" value="DUF7507"/>
</dbReference>
<name>A0A1G6Y9N2_9BACT</name>
<dbReference type="Gene3D" id="2.60.40.2700">
    <property type="match status" value="1"/>
</dbReference>
<dbReference type="InterPro" id="IPR044023">
    <property type="entry name" value="Ig_7"/>
</dbReference>
<keyword evidence="4" id="KW-1185">Reference proteome</keyword>
<dbReference type="AlphaFoldDB" id="A0A1G6Y9N2"/>
<proteinExistence type="predicted"/>
<dbReference type="EMBL" id="FNAC01000091">
    <property type="protein sequence ID" value="SDD87204.1"/>
    <property type="molecule type" value="Genomic_DNA"/>
</dbReference>
<evidence type="ECO:0000259" key="2">
    <source>
        <dbReference type="Pfam" id="PF24346"/>
    </source>
</evidence>
<sequence>PDAPISGGDQIECAEENIQTLTASATAGENETIVWYTTADGDVTTDSPTLSEIGTVTYYAAAVNNETGCESQERTPVTLTINDCSVALVKAVTPQNEDNCLDTDDTLLYTFTVTNTGNVTIENVTVTEESFSGTGTLSAITFVSSSEGSSEGTLLEGESATYTANYTITAEDTQEGLISNQAEVTGTIGDYGNVSDLSGQTIEDDEVTEIEICQDPSLDITKEIDVNDQELDGTLSYIITVTNDGNVTLTNILVEDEQLGFEFLIPTIAPGEEVIFDSSEFEELSMTITSEMIEAGCFENTATAGTLIIGDGQIEGPILIDLLPGENFIGEGENLPRVIRPFSQFFIEPVSDTALACFNQRPAIAILKEAIEPADCITEGDQITYRFTVTNEGNVSLSNIEVTDNKVSETAITGPLSGDSGEDGILGLEETWIYEVTYTVTSDDINNGEVANTATVTGGFGQFTLSEDSNEVIVDVDKTTVISSQPEGDVYCIGQEATALAVVADGEGTLSYQWFVNTENSKDGAEAIEGANDATYIPSTATAGTLYYFVEVTGECGVVSSDIATVIVDSVPTPIAGDPQVVCETDPIQTLTATATVDGDYTIVWFTEAVGGDEVGDPSWSQTGSITYYAEAQNEETGCVSAERAAVTLTINPAPVAPTNPVDVTICEGDAESIIATATVPQGFSIVWYTSADGEGTTTSPSLSTV</sequence>
<feature type="domain" description="Ig-like" evidence="1">
    <location>
        <begin position="1"/>
        <end position="82"/>
    </location>
</feature>
<dbReference type="Pfam" id="PF19081">
    <property type="entry name" value="Ig_7"/>
    <property type="match status" value="2"/>
</dbReference>
<feature type="domain" description="Ig-like" evidence="1">
    <location>
        <begin position="578"/>
        <end position="653"/>
    </location>
</feature>
<reference evidence="4" key="1">
    <citation type="submission" date="2016-10" db="EMBL/GenBank/DDBJ databases">
        <authorList>
            <person name="Varghese N."/>
            <person name="Submissions S."/>
        </authorList>
    </citation>
    <scope>NUCLEOTIDE SEQUENCE [LARGE SCALE GENOMIC DNA]</scope>
    <source>
        <strain evidence="4">DSM 23095</strain>
    </source>
</reference>
<evidence type="ECO:0000313" key="3">
    <source>
        <dbReference type="EMBL" id="SDD87204.1"/>
    </source>
</evidence>
<dbReference type="PANTHER" id="PTHR34819">
    <property type="entry name" value="LARGE CYSTEINE-RICH PERIPLASMIC PROTEIN OMCB"/>
    <property type="match status" value="1"/>
</dbReference>
<dbReference type="Proteomes" id="UP000199060">
    <property type="component" value="Unassembled WGS sequence"/>
</dbReference>
<gene>
    <name evidence="3" type="ORF">SAMN04488104_10911</name>
</gene>
<protein>
    <submittedName>
        <fullName evidence="3">Conserved repeat domain-containing protein</fullName>
    </submittedName>
</protein>
<dbReference type="PANTHER" id="PTHR34819:SF3">
    <property type="entry name" value="CELL SURFACE PROTEIN"/>
    <property type="match status" value="1"/>
</dbReference>
<dbReference type="Pfam" id="PF24346">
    <property type="entry name" value="DUF7507"/>
    <property type="match status" value="3"/>
</dbReference>
<dbReference type="NCBIfam" id="TIGR01451">
    <property type="entry name" value="B_ant_repeat"/>
    <property type="match status" value="3"/>
</dbReference>
<dbReference type="STRING" id="686796.SAMN04488104_10911"/>
<accession>A0A1G6Y9N2</accession>
<dbReference type="InterPro" id="IPR047589">
    <property type="entry name" value="DUF11_rpt"/>
</dbReference>
<feature type="domain" description="DUF7507" evidence="2">
    <location>
        <begin position="216"/>
        <end position="305"/>
    </location>
</feature>
<evidence type="ECO:0000259" key="1">
    <source>
        <dbReference type="Pfam" id="PF19081"/>
    </source>
</evidence>
<dbReference type="InterPro" id="IPR051172">
    <property type="entry name" value="Chlamydia_OmcB"/>
</dbReference>
<feature type="domain" description="DUF7507" evidence="2">
    <location>
        <begin position="362"/>
        <end position="458"/>
    </location>
</feature>
<feature type="non-terminal residue" evidence="3">
    <location>
        <position position="706"/>
    </location>
</feature>
<feature type="non-terminal residue" evidence="3">
    <location>
        <position position="1"/>
    </location>
</feature>
<organism evidence="3 4">
    <name type="scientific">Algoriphagus faecimaris</name>
    <dbReference type="NCBI Taxonomy" id="686796"/>
    <lineage>
        <taxon>Bacteria</taxon>
        <taxon>Pseudomonadati</taxon>
        <taxon>Bacteroidota</taxon>
        <taxon>Cytophagia</taxon>
        <taxon>Cytophagales</taxon>
        <taxon>Cyclobacteriaceae</taxon>
        <taxon>Algoriphagus</taxon>
    </lineage>
</organism>
<evidence type="ECO:0000313" key="4">
    <source>
        <dbReference type="Proteomes" id="UP000199060"/>
    </source>
</evidence>
<feature type="domain" description="DUF7507" evidence="2">
    <location>
        <begin position="85"/>
        <end position="194"/>
    </location>
</feature>